<accession>A0A0F5IZ76</accession>
<dbReference type="AlphaFoldDB" id="A0A0F5IZ76"/>
<feature type="domain" description="Lipocalin-like" evidence="1">
    <location>
        <begin position="11"/>
        <end position="132"/>
    </location>
</feature>
<sequence>MKYWLIAAVAIILAACNDDIEHKLEGKWQLQQVEVDGEVILADTVFYNFQNVLFMYQVYIPDSSKYLSQYGFNTLGEDNQLMLEFAHDPRPADRFLPFTDWKSYKRTFTIEESNRKHLILNSEGKRYTFRKF</sequence>
<proteinExistence type="predicted"/>
<organism evidence="2 3">
    <name type="scientific">Parabacteroides gordonii MS-1 = DSM 23371</name>
    <dbReference type="NCBI Taxonomy" id="1203610"/>
    <lineage>
        <taxon>Bacteria</taxon>
        <taxon>Pseudomonadati</taxon>
        <taxon>Bacteroidota</taxon>
        <taxon>Bacteroidia</taxon>
        <taxon>Bacteroidales</taxon>
        <taxon>Tannerellaceae</taxon>
        <taxon>Parabacteroides</taxon>
    </lineage>
</organism>
<dbReference type="Proteomes" id="UP000033035">
    <property type="component" value="Unassembled WGS sequence"/>
</dbReference>
<dbReference type="RefSeq" id="WP_028729422.1">
    <property type="nucleotide sequence ID" value="NZ_KE386763.1"/>
</dbReference>
<dbReference type="InterPro" id="IPR024311">
    <property type="entry name" value="Lipocalin-like"/>
</dbReference>
<name>A0A0F5IZ76_9BACT</name>
<gene>
    <name evidence="2" type="ORF">HMPREF1536_04046</name>
</gene>
<dbReference type="STRING" id="1203610.HMPREF1536_04046"/>
<dbReference type="HOGENOM" id="CLU_154667_0_0_10"/>
<dbReference type="EMBL" id="AQHW01000020">
    <property type="protein sequence ID" value="KKB50510.1"/>
    <property type="molecule type" value="Genomic_DNA"/>
</dbReference>
<evidence type="ECO:0000259" key="1">
    <source>
        <dbReference type="Pfam" id="PF16585"/>
    </source>
</evidence>
<reference evidence="2 3" key="1">
    <citation type="submission" date="2013-04" db="EMBL/GenBank/DDBJ databases">
        <title>The Genome Sequence of Parabacteroides gordonii DSM 23371.</title>
        <authorList>
            <consortium name="The Broad Institute Genomics Platform"/>
            <person name="Earl A."/>
            <person name="Ward D."/>
            <person name="Feldgarden M."/>
            <person name="Gevers D."/>
            <person name="Martens E."/>
            <person name="Sakamoto M."/>
            <person name="Benno Y."/>
            <person name="Suzuki N."/>
            <person name="Matsunaga N."/>
            <person name="Koshihara K."/>
            <person name="Seki M."/>
            <person name="Komiya H."/>
            <person name="Walker B."/>
            <person name="Young S."/>
            <person name="Zeng Q."/>
            <person name="Gargeya S."/>
            <person name="Fitzgerald M."/>
            <person name="Haas B."/>
            <person name="Abouelleil A."/>
            <person name="Allen A.W."/>
            <person name="Alvarado L."/>
            <person name="Arachchi H.M."/>
            <person name="Berlin A.M."/>
            <person name="Chapman S.B."/>
            <person name="Gainer-Dewar J."/>
            <person name="Goldberg J."/>
            <person name="Griggs A."/>
            <person name="Gujja S."/>
            <person name="Hansen M."/>
            <person name="Howarth C."/>
            <person name="Imamovic A."/>
            <person name="Ireland A."/>
            <person name="Larimer J."/>
            <person name="McCowan C."/>
            <person name="Murphy C."/>
            <person name="Pearson M."/>
            <person name="Poon T.W."/>
            <person name="Priest M."/>
            <person name="Roberts A."/>
            <person name="Saif S."/>
            <person name="Shea T."/>
            <person name="Sisk P."/>
            <person name="Sykes S."/>
            <person name="Wortman J."/>
            <person name="Nusbaum C."/>
            <person name="Birren B."/>
        </authorList>
    </citation>
    <scope>NUCLEOTIDE SEQUENCE [LARGE SCALE GENOMIC DNA]</scope>
    <source>
        <strain evidence="2 3">MS-1</strain>
    </source>
</reference>
<protein>
    <recommendedName>
        <fullName evidence="1">Lipocalin-like domain-containing protein</fullName>
    </recommendedName>
</protein>
<keyword evidence="3" id="KW-1185">Reference proteome</keyword>
<evidence type="ECO:0000313" key="3">
    <source>
        <dbReference type="Proteomes" id="UP000033035"/>
    </source>
</evidence>
<dbReference type="Gene3D" id="2.40.128.280">
    <property type="match status" value="1"/>
</dbReference>
<dbReference type="PROSITE" id="PS51257">
    <property type="entry name" value="PROKAR_LIPOPROTEIN"/>
    <property type="match status" value="1"/>
</dbReference>
<dbReference type="PATRIC" id="fig|1203610.3.peg.4123"/>
<dbReference type="Pfam" id="PF16585">
    <property type="entry name" value="Lipocalin_8"/>
    <property type="match status" value="1"/>
</dbReference>
<evidence type="ECO:0000313" key="2">
    <source>
        <dbReference type="EMBL" id="KKB50510.1"/>
    </source>
</evidence>
<comment type="caution">
    <text evidence="2">The sequence shown here is derived from an EMBL/GenBank/DDBJ whole genome shotgun (WGS) entry which is preliminary data.</text>
</comment>